<dbReference type="Proteomes" id="UP000594463">
    <property type="component" value="Chromosome"/>
</dbReference>
<proteinExistence type="predicted"/>
<dbReference type="InterPro" id="IPR000257">
    <property type="entry name" value="Uroporphyrinogen_deCOase"/>
</dbReference>
<dbReference type="GO" id="GO:0006779">
    <property type="term" value="P:porphyrin-containing compound biosynthetic process"/>
    <property type="evidence" value="ECO:0007669"/>
    <property type="project" value="InterPro"/>
</dbReference>
<dbReference type="InterPro" id="IPR052024">
    <property type="entry name" value="Methanogen_methyltrans"/>
</dbReference>
<accession>A0A7T1F1V2</accession>
<dbReference type="SUPFAM" id="SSF51726">
    <property type="entry name" value="UROD/MetE-like"/>
    <property type="match status" value="1"/>
</dbReference>
<feature type="domain" description="Uroporphyrinogen decarboxylase (URO-D)" evidence="1">
    <location>
        <begin position="108"/>
        <end position="354"/>
    </location>
</feature>
<dbReference type="GO" id="GO:0004853">
    <property type="term" value="F:uroporphyrinogen decarboxylase activity"/>
    <property type="evidence" value="ECO:0007669"/>
    <property type="project" value="InterPro"/>
</dbReference>
<dbReference type="KEGG" id="alam:RT761_00285"/>
<dbReference type="PANTHER" id="PTHR47099:SF1">
    <property type="entry name" value="METHYLCOBAMIDE:COM METHYLTRANSFERASE MTBA"/>
    <property type="match status" value="1"/>
</dbReference>
<evidence type="ECO:0000313" key="2">
    <source>
        <dbReference type="EMBL" id="QPM67097.1"/>
    </source>
</evidence>
<dbReference type="RefSeq" id="WP_218112320.1">
    <property type="nucleotide sequence ID" value="NZ_CP065383.1"/>
</dbReference>
<evidence type="ECO:0000313" key="3">
    <source>
        <dbReference type="Proteomes" id="UP000594463"/>
    </source>
</evidence>
<dbReference type="AlphaFoldDB" id="A0A7T1F1V2"/>
<dbReference type="PANTHER" id="PTHR47099">
    <property type="entry name" value="METHYLCOBAMIDE:COM METHYLTRANSFERASE MTBA"/>
    <property type="match status" value="1"/>
</dbReference>
<evidence type="ECO:0000259" key="1">
    <source>
        <dbReference type="Pfam" id="PF01208"/>
    </source>
</evidence>
<sequence length="396" mass="45861">MINRNESRSKHIQFLIEVVKNQCESIDNQLRQSNWVSFAGLPGIFVRHLPKKDLNNVPFIADLDREMWASIFQMDLNEVYTDPDAYLEFELRKKVYAYQNFFDDNPLTDAITMWFGVGFCESLLGIQQEPAQSGHEPWVGKTSIIKDKADLDKIPIPDFYNYAPAKLAHNFYARIKEQVGDGFKVIFPEWDFGPFGIATHLRGLENLSIDFIDNPVFVHELMKFLLRVKKSWSLERAKFLGTSLQSLYIANDDVNVPIISPKAYREFILPYEKEISLFHGGIDYWHSCGRIDPVLKDIMEIPFLKMVHVSPWTDLEKAALVANQDIILEIVLNPVDDVEKATPQEMKEKLRRIKDCCQGLHYTVRADAFQIVSTLENDLKQIKQWIEIAREELSSK</sequence>
<dbReference type="Pfam" id="PF01208">
    <property type="entry name" value="URO-D"/>
    <property type="match status" value="1"/>
</dbReference>
<keyword evidence="3" id="KW-1185">Reference proteome</keyword>
<organism evidence="2 3">
    <name type="scientific">Atribacter laminatus</name>
    <dbReference type="NCBI Taxonomy" id="2847778"/>
    <lineage>
        <taxon>Bacteria</taxon>
        <taxon>Pseudomonadati</taxon>
        <taxon>Atribacterota</taxon>
        <taxon>Atribacteria</taxon>
        <taxon>Atribacterales</taxon>
        <taxon>Atribacteraceae</taxon>
        <taxon>Atribacter</taxon>
    </lineage>
</organism>
<reference evidence="2 3" key="1">
    <citation type="journal article" date="2021" name="Nat. Commun.">
        <title>Isolation of a member of the candidate phylum Atribacteria reveals a unique cell membrane structure.</title>
        <authorList>
            <person name="Taiki K."/>
            <person name="Nobu M.K."/>
            <person name="Kusada H."/>
            <person name="Meng X.-Y."/>
            <person name="Hosoki N."/>
            <person name="Uematsu K."/>
            <person name="Yoshioka H."/>
            <person name="Kamagata Y."/>
            <person name="Tamaki H."/>
        </authorList>
    </citation>
    <scope>NUCLEOTIDE SEQUENCE [LARGE SCALE GENOMIC DNA]</scope>
    <source>
        <strain evidence="2 3">RT761</strain>
    </source>
</reference>
<dbReference type="InterPro" id="IPR038071">
    <property type="entry name" value="UROD/MetE-like_sf"/>
</dbReference>
<dbReference type="EMBL" id="CP065383">
    <property type="protein sequence ID" value="QPM67097.1"/>
    <property type="molecule type" value="Genomic_DNA"/>
</dbReference>
<gene>
    <name evidence="2" type="ORF">RT761_00285</name>
</gene>
<dbReference type="Gene3D" id="3.20.20.210">
    <property type="match status" value="1"/>
</dbReference>
<protein>
    <recommendedName>
        <fullName evidence="1">Uroporphyrinogen decarboxylase (URO-D) domain-containing protein</fullName>
    </recommendedName>
</protein>
<name>A0A7T1F1V2_ATRLM</name>